<dbReference type="SUPFAM" id="SSF52799">
    <property type="entry name" value="(Phosphotyrosine protein) phosphatases II"/>
    <property type="match status" value="1"/>
</dbReference>
<evidence type="ECO:0000313" key="5">
    <source>
        <dbReference type="Proteomes" id="UP000243308"/>
    </source>
</evidence>
<dbReference type="Proteomes" id="UP000243308">
    <property type="component" value="Unassembled WGS sequence"/>
</dbReference>
<accession>A0A086TLA1</accession>
<dbReference type="PROSITE" id="PS00383">
    <property type="entry name" value="TYR_PHOSPHATASE_1"/>
    <property type="match status" value="1"/>
</dbReference>
<protein>
    <recommendedName>
        <fullName evidence="3">Tyrosine specific protein phosphatases domain-containing protein</fullName>
    </recommendedName>
</protein>
<dbReference type="EMBL" id="KN042430">
    <property type="protein sequence ID" value="KFH62728.1"/>
    <property type="molecule type" value="Genomic_DNA"/>
</dbReference>
<evidence type="ECO:0000313" key="4">
    <source>
        <dbReference type="EMBL" id="KFH62728.1"/>
    </source>
</evidence>
<feature type="domain" description="Tyrosine specific protein phosphatases" evidence="3">
    <location>
        <begin position="149"/>
        <end position="208"/>
    </location>
</feature>
<dbReference type="SMART" id="SM00195">
    <property type="entry name" value="DSPc"/>
    <property type="match status" value="1"/>
</dbReference>
<dbReference type="PROSITE" id="PS50056">
    <property type="entry name" value="TYR_PHOSPHATASE_2"/>
    <property type="match status" value="1"/>
</dbReference>
<dbReference type="InterPro" id="IPR016130">
    <property type="entry name" value="Tyr_Pase_AS"/>
</dbReference>
<reference evidence="4 5" key="1">
    <citation type="submission" date="2011-02" db="EMBL/GenBank/DDBJ databases">
        <title>The Genome Sequence of Mortierella verticillata NRRL 6337.</title>
        <authorList>
            <consortium name="The Broad Institute Genome Sequencing Platform"/>
            <person name="Russ C."/>
            <person name="Cuomo C."/>
            <person name="Burger G."/>
            <person name="Gray M.W."/>
            <person name="Holland P.W.H."/>
            <person name="King N."/>
            <person name="Lang F.B.F."/>
            <person name="Roger A.J."/>
            <person name="Ruiz-Trillo I."/>
            <person name="Young S.K."/>
            <person name="Zeng Q."/>
            <person name="Gargeya S."/>
            <person name="Alvarado L."/>
            <person name="Berlin A."/>
            <person name="Chapman S.B."/>
            <person name="Chen Z."/>
            <person name="Freedman E."/>
            <person name="Gellesch M."/>
            <person name="Goldberg J."/>
            <person name="Griggs A."/>
            <person name="Gujja S."/>
            <person name="Heilman E."/>
            <person name="Heiman D."/>
            <person name="Howarth C."/>
            <person name="Mehta T."/>
            <person name="Neiman D."/>
            <person name="Pearson M."/>
            <person name="Roberts A."/>
            <person name="Saif S."/>
            <person name="Shea T."/>
            <person name="Shenoy N."/>
            <person name="Sisk P."/>
            <person name="Stolte C."/>
            <person name="Sykes S."/>
            <person name="White J."/>
            <person name="Yandava C."/>
            <person name="Haas B."/>
            <person name="Nusbaum C."/>
            <person name="Birren B."/>
        </authorList>
    </citation>
    <scope>NUCLEOTIDE SEQUENCE [LARGE SCALE GENOMIC DNA]</scope>
    <source>
        <strain evidence="4 5">NRRL 6337</strain>
    </source>
</reference>
<keyword evidence="1" id="KW-0378">Hydrolase</keyword>
<evidence type="ECO:0000256" key="1">
    <source>
        <dbReference type="ARBA" id="ARBA00022801"/>
    </source>
</evidence>
<sequence>MASESDHGHTLEHRSDIDQSITIAYKGPYNGDGVDPSQPTELPQRTPVDWVAYAVSLNYNRLATSFVFSPITRWHWYDPLPHTSLVLGAVPSSYQLESLQKQEKVENMLNMCAEFSGHLEKMRELGLYQCWVPTRDFHTPSVPDIWISVQFIAKCEKRWQELPEQERGTIYLHCKAGRGRSATVALCWLVYQFKLSTLEAQAILLHARGQVDKDIHRHPEVVTFYSQVQEQEQEGTIIRQKWPLH</sequence>
<name>A0A086TLA1_9FUNG</name>
<dbReference type="InterPro" id="IPR020422">
    <property type="entry name" value="TYR_PHOSPHATASE_DUAL_dom"/>
</dbReference>
<dbReference type="InterPro" id="IPR000340">
    <property type="entry name" value="Dual-sp_phosphatase_cat-dom"/>
</dbReference>
<organism evidence="4 5">
    <name type="scientific">Podila verticillata NRRL 6337</name>
    <dbReference type="NCBI Taxonomy" id="1069443"/>
    <lineage>
        <taxon>Eukaryota</taxon>
        <taxon>Fungi</taxon>
        <taxon>Fungi incertae sedis</taxon>
        <taxon>Mucoromycota</taxon>
        <taxon>Mortierellomycotina</taxon>
        <taxon>Mortierellomycetes</taxon>
        <taxon>Mortierellales</taxon>
        <taxon>Mortierellaceae</taxon>
        <taxon>Podila</taxon>
    </lineage>
</organism>
<gene>
    <name evidence="4" type="ORF">MVEG_11255</name>
</gene>
<dbReference type="PANTHER" id="PTHR46274:SF6">
    <property type="entry name" value="TYR_PHOSPHATASE_2 DOMAIN-CONTAINING PROTEIN"/>
    <property type="match status" value="1"/>
</dbReference>
<dbReference type="OrthoDB" id="273181at2759"/>
<dbReference type="PANTHER" id="PTHR46274">
    <property type="entry name" value="PHOSPHATIDYLINOSITOL PHOSPHATASE"/>
    <property type="match status" value="1"/>
</dbReference>
<proteinExistence type="predicted"/>
<keyword evidence="5" id="KW-1185">Reference proteome</keyword>
<evidence type="ECO:0000259" key="3">
    <source>
        <dbReference type="PROSITE" id="PS50056"/>
    </source>
</evidence>
<keyword evidence="2" id="KW-0904">Protein phosphatase</keyword>
<dbReference type="InterPro" id="IPR000387">
    <property type="entry name" value="Tyr_Pase_dom"/>
</dbReference>
<dbReference type="InterPro" id="IPR029021">
    <property type="entry name" value="Prot-tyrosine_phosphatase-like"/>
</dbReference>
<dbReference type="GO" id="GO:0004721">
    <property type="term" value="F:phosphoprotein phosphatase activity"/>
    <property type="evidence" value="ECO:0007669"/>
    <property type="project" value="UniProtKB-KW"/>
</dbReference>
<dbReference type="AlphaFoldDB" id="A0A086TLA1"/>
<evidence type="ECO:0000256" key="2">
    <source>
        <dbReference type="ARBA" id="ARBA00022912"/>
    </source>
</evidence>
<dbReference type="Pfam" id="PF00782">
    <property type="entry name" value="DSPc"/>
    <property type="match status" value="1"/>
</dbReference>
<dbReference type="Gene3D" id="3.90.190.10">
    <property type="entry name" value="Protein tyrosine phosphatase superfamily"/>
    <property type="match status" value="1"/>
</dbReference>